<organism evidence="1 2">
    <name type="scientific">Daejeonella lutea</name>
    <dbReference type="NCBI Taxonomy" id="572036"/>
    <lineage>
        <taxon>Bacteria</taxon>
        <taxon>Pseudomonadati</taxon>
        <taxon>Bacteroidota</taxon>
        <taxon>Sphingobacteriia</taxon>
        <taxon>Sphingobacteriales</taxon>
        <taxon>Sphingobacteriaceae</taxon>
        <taxon>Daejeonella</taxon>
    </lineage>
</organism>
<accession>A0A1T5BCC4</accession>
<protein>
    <recommendedName>
        <fullName evidence="3">DinB superfamily protein</fullName>
    </recommendedName>
</protein>
<gene>
    <name evidence="1" type="ORF">SAMN05661099_1493</name>
</gene>
<evidence type="ECO:0000313" key="2">
    <source>
        <dbReference type="Proteomes" id="UP000189981"/>
    </source>
</evidence>
<reference evidence="2" key="1">
    <citation type="submission" date="2017-02" db="EMBL/GenBank/DDBJ databases">
        <authorList>
            <person name="Varghese N."/>
            <person name="Submissions S."/>
        </authorList>
    </citation>
    <scope>NUCLEOTIDE SEQUENCE [LARGE SCALE GENOMIC DNA]</scope>
    <source>
        <strain evidence="2">DSM 22385</strain>
    </source>
</reference>
<dbReference type="AlphaFoldDB" id="A0A1T5BCC4"/>
<evidence type="ECO:0008006" key="3">
    <source>
        <dbReference type="Google" id="ProtNLM"/>
    </source>
</evidence>
<dbReference type="RefSeq" id="WP_079701963.1">
    <property type="nucleotide sequence ID" value="NZ_FUYR01000001.1"/>
</dbReference>
<dbReference type="EMBL" id="FUYR01000001">
    <property type="protein sequence ID" value="SKB44932.1"/>
    <property type="molecule type" value="Genomic_DNA"/>
</dbReference>
<proteinExistence type="predicted"/>
<sequence>MVHSFEQDLLKIIEIFKANYDGHPWHGVTTESILLRNSPRNIISKPDFIKKNLWIMLMEIVEWKKLLIEYLKGEDINFNKEAEKMKITAPENILDQEWASLIADLKSVHFLLIAELKKVLSLEVTERIFPNHLSFSQIAYGIIHSELFCLGQINILIEFSDSFVTEQPKVLLRKYLTPAHRSLRK</sequence>
<name>A0A1T5BCC4_9SPHI</name>
<dbReference type="Proteomes" id="UP000189981">
    <property type="component" value="Unassembled WGS sequence"/>
</dbReference>
<evidence type="ECO:0000313" key="1">
    <source>
        <dbReference type="EMBL" id="SKB44932.1"/>
    </source>
</evidence>
<keyword evidence="2" id="KW-1185">Reference proteome</keyword>
<dbReference type="OrthoDB" id="9814103at2"/>